<dbReference type="NCBIfam" id="TIGR02937">
    <property type="entry name" value="sigma70-ECF"/>
    <property type="match status" value="1"/>
</dbReference>
<proteinExistence type="inferred from homology"/>
<dbReference type="PANTHER" id="PTHR43133">
    <property type="entry name" value="RNA POLYMERASE ECF-TYPE SIGMA FACTO"/>
    <property type="match status" value="1"/>
</dbReference>
<dbReference type="InterPro" id="IPR007627">
    <property type="entry name" value="RNA_pol_sigma70_r2"/>
</dbReference>
<dbReference type="Gene3D" id="1.10.10.10">
    <property type="entry name" value="Winged helix-like DNA-binding domain superfamily/Winged helix DNA-binding domain"/>
    <property type="match status" value="1"/>
</dbReference>
<dbReference type="EMBL" id="CP029149">
    <property type="protein sequence ID" value="QHN66006.1"/>
    <property type="molecule type" value="Genomic_DNA"/>
</dbReference>
<name>A0A6P1QVG9_9FLAO</name>
<dbReference type="SUPFAM" id="SSF88946">
    <property type="entry name" value="Sigma2 domain of RNA polymerase sigma factors"/>
    <property type="match status" value="1"/>
</dbReference>
<dbReference type="InterPro" id="IPR013249">
    <property type="entry name" value="RNA_pol_sigma70_r4_t2"/>
</dbReference>
<evidence type="ECO:0000313" key="8">
    <source>
        <dbReference type="Proteomes" id="UP000464318"/>
    </source>
</evidence>
<dbReference type="InterPro" id="IPR014284">
    <property type="entry name" value="RNA_pol_sigma-70_dom"/>
</dbReference>
<evidence type="ECO:0000256" key="2">
    <source>
        <dbReference type="ARBA" id="ARBA00023015"/>
    </source>
</evidence>
<dbReference type="InterPro" id="IPR039425">
    <property type="entry name" value="RNA_pol_sigma-70-like"/>
</dbReference>
<evidence type="ECO:0000256" key="3">
    <source>
        <dbReference type="ARBA" id="ARBA00023082"/>
    </source>
</evidence>
<evidence type="ECO:0000259" key="6">
    <source>
        <dbReference type="Pfam" id="PF08281"/>
    </source>
</evidence>
<dbReference type="Pfam" id="PF08281">
    <property type="entry name" value="Sigma70_r4_2"/>
    <property type="match status" value="1"/>
</dbReference>
<keyword evidence="8" id="KW-1185">Reference proteome</keyword>
<feature type="domain" description="RNA polymerase sigma factor 70 region 4 type 2" evidence="6">
    <location>
        <begin position="122"/>
        <end position="172"/>
    </location>
</feature>
<dbReference type="InterPro" id="IPR013325">
    <property type="entry name" value="RNA_pol_sigma_r2"/>
</dbReference>
<keyword evidence="4" id="KW-0804">Transcription</keyword>
<dbReference type="GO" id="GO:0006352">
    <property type="term" value="P:DNA-templated transcription initiation"/>
    <property type="evidence" value="ECO:0007669"/>
    <property type="project" value="InterPro"/>
</dbReference>
<dbReference type="GO" id="GO:0003677">
    <property type="term" value="F:DNA binding"/>
    <property type="evidence" value="ECO:0007669"/>
    <property type="project" value="InterPro"/>
</dbReference>
<comment type="similarity">
    <text evidence="1">Belongs to the sigma-70 factor family. ECF subfamily.</text>
</comment>
<feature type="domain" description="RNA polymerase sigma-70 region 2" evidence="5">
    <location>
        <begin position="31"/>
        <end position="91"/>
    </location>
</feature>
<dbReference type="GO" id="GO:0016987">
    <property type="term" value="F:sigma factor activity"/>
    <property type="evidence" value="ECO:0007669"/>
    <property type="project" value="UniProtKB-KW"/>
</dbReference>
<evidence type="ECO:0000256" key="4">
    <source>
        <dbReference type="ARBA" id="ARBA00023163"/>
    </source>
</evidence>
<sequence>MEQKQILQLIQLAREKDQKSQTALINLYWVEVFSFVMKKVQHENLADEITVNVFSKVLSKLHLYDSDFQFKTWVLTIAQNTIIDYWRKKAREAEDTDGNLEEVKNEFAKSPEELLISEEEHKKIQDIVSTMDANYAEIIRLRFFEEMSIKEIAEVLNISIANTKVRIMRAKKVLAQLLKENDFSH</sequence>
<dbReference type="OrthoDB" id="9785675at2"/>
<dbReference type="SUPFAM" id="SSF88659">
    <property type="entry name" value="Sigma3 and sigma4 domains of RNA polymerase sigma factors"/>
    <property type="match status" value="1"/>
</dbReference>
<gene>
    <name evidence="7" type="ORF">DBX24_08975</name>
</gene>
<keyword evidence="3" id="KW-0731">Sigma factor</keyword>
<dbReference type="PANTHER" id="PTHR43133:SF60">
    <property type="entry name" value="RNA POLYMERASE SIGMA FACTOR SIGV"/>
    <property type="match status" value="1"/>
</dbReference>
<organism evidence="7 8">
    <name type="scientific">Bergeyella cardium</name>
    <dbReference type="NCBI Taxonomy" id="1585976"/>
    <lineage>
        <taxon>Bacteria</taxon>
        <taxon>Pseudomonadati</taxon>
        <taxon>Bacteroidota</taxon>
        <taxon>Flavobacteriia</taxon>
        <taxon>Flavobacteriales</taxon>
        <taxon>Weeksellaceae</taxon>
        <taxon>Bergeyella</taxon>
    </lineage>
</organism>
<accession>A0A6P1QVG9</accession>
<protein>
    <submittedName>
        <fullName evidence="7">Sigma-70 family RNA polymerase sigma factor</fullName>
    </submittedName>
</protein>
<dbReference type="Proteomes" id="UP000464318">
    <property type="component" value="Chromosome"/>
</dbReference>
<dbReference type="RefSeq" id="WP_120488971.1">
    <property type="nucleotide sequence ID" value="NZ_CP029149.1"/>
</dbReference>
<dbReference type="InterPro" id="IPR013324">
    <property type="entry name" value="RNA_pol_sigma_r3/r4-like"/>
</dbReference>
<evidence type="ECO:0000313" key="7">
    <source>
        <dbReference type="EMBL" id="QHN66006.1"/>
    </source>
</evidence>
<keyword evidence="2" id="KW-0805">Transcription regulation</keyword>
<dbReference type="KEGG" id="bcad:DBX24_08975"/>
<dbReference type="CDD" id="cd06171">
    <property type="entry name" value="Sigma70_r4"/>
    <property type="match status" value="1"/>
</dbReference>
<dbReference type="Pfam" id="PF04542">
    <property type="entry name" value="Sigma70_r2"/>
    <property type="match status" value="1"/>
</dbReference>
<reference evidence="7 8" key="1">
    <citation type="submission" date="2018-04" db="EMBL/GenBank/DDBJ databases">
        <title>Characteristic and Complete Genome Sequencing of A Novel Member of Infective Endocarditis Causative Bacteria: Bergeyella cardium QL-PH.</title>
        <authorList>
            <person name="Pan H."/>
            <person name="Sun E."/>
            <person name="Zhang Y."/>
        </authorList>
    </citation>
    <scope>NUCLEOTIDE SEQUENCE [LARGE SCALE GENOMIC DNA]</scope>
    <source>
        <strain evidence="7 8">HPQL</strain>
    </source>
</reference>
<dbReference type="AlphaFoldDB" id="A0A6P1QVG9"/>
<evidence type="ECO:0000259" key="5">
    <source>
        <dbReference type="Pfam" id="PF04542"/>
    </source>
</evidence>
<evidence type="ECO:0000256" key="1">
    <source>
        <dbReference type="ARBA" id="ARBA00010641"/>
    </source>
</evidence>
<dbReference type="InterPro" id="IPR036388">
    <property type="entry name" value="WH-like_DNA-bd_sf"/>
</dbReference>
<dbReference type="Gene3D" id="1.10.1740.10">
    <property type="match status" value="1"/>
</dbReference>